<dbReference type="AlphaFoldDB" id="A0A0N5ATJ8"/>
<dbReference type="WBParaSite" id="SMUV_0000815801-mRNA-1">
    <property type="protein sequence ID" value="SMUV_0000815801-mRNA-1"/>
    <property type="gene ID" value="SMUV_0000815801"/>
</dbReference>
<protein>
    <submittedName>
        <fullName evidence="2">DUF19 domain-containing protein</fullName>
    </submittedName>
</protein>
<organism evidence="1 2">
    <name type="scientific">Syphacia muris</name>
    <dbReference type="NCBI Taxonomy" id="451379"/>
    <lineage>
        <taxon>Eukaryota</taxon>
        <taxon>Metazoa</taxon>
        <taxon>Ecdysozoa</taxon>
        <taxon>Nematoda</taxon>
        <taxon>Chromadorea</taxon>
        <taxon>Rhabditida</taxon>
        <taxon>Spirurina</taxon>
        <taxon>Oxyuridomorpha</taxon>
        <taxon>Oxyuroidea</taxon>
        <taxon>Oxyuridae</taxon>
        <taxon>Syphacia</taxon>
    </lineage>
</organism>
<reference evidence="2" key="1">
    <citation type="submission" date="2017-02" db="UniProtKB">
        <authorList>
            <consortium name="WormBaseParasite"/>
        </authorList>
    </citation>
    <scope>IDENTIFICATION</scope>
</reference>
<name>A0A0N5ATJ8_9BILA</name>
<accession>A0A0N5ATJ8</accession>
<dbReference type="Proteomes" id="UP000046393">
    <property type="component" value="Unplaced"/>
</dbReference>
<proteinExistence type="predicted"/>
<evidence type="ECO:0000313" key="1">
    <source>
        <dbReference type="Proteomes" id="UP000046393"/>
    </source>
</evidence>
<keyword evidence="1" id="KW-1185">Reference proteome</keyword>
<evidence type="ECO:0000313" key="2">
    <source>
        <dbReference type="WBParaSite" id="SMUV_0000815801-mRNA-1"/>
    </source>
</evidence>
<sequence>MFQYICKSSTVPECLKLSSNDSGQVFHSYTGKEIEHGSCPNEVSTKLMSSALRCRTDTTDKEHIKMNSSFASDSGCMMESGSSIATTEDERKNFSLEDMTVVSGCCCEMLIQENCATNAFSELILLNVKQ</sequence>